<proteinExistence type="inferred from homology"/>
<dbReference type="AlphaFoldDB" id="A0A830GD14"/>
<keyword evidence="3 5" id="KW-0067">ATP-binding</keyword>
<evidence type="ECO:0000313" key="6">
    <source>
        <dbReference type="EMBL" id="GGN21132.1"/>
    </source>
</evidence>
<dbReference type="InterPro" id="IPR027413">
    <property type="entry name" value="GROEL-like_equatorial_sf"/>
</dbReference>
<keyword evidence="7" id="KW-1185">Reference proteome</keyword>
<comment type="similarity">
    <text evidence="1 5">Belongs to the TCP-1 chaperonin family.</text>
</comment>
<keyword evidence="2 5" id="KW-0547">Nucleotide-binding</keyword>
<dbReference type="GO" id="GO:0005524">
    <property type="term" value="F:ATP binding"/>
    <property type="evidence" value="ECO:0007669"/>
    <property type="project" value="UniProtKB-KW"/>
</dbReference>
<dbReference type="RefSeq" id="WP_188879135.1">
    <property type="nucleotide sequence ID" value="NZ_BMOQ01000006.1"/>
</dbReference>
<evidence type="ECO:0000256" key="4">
    <source>
        <dbReference type="ARBA" id="ARBA00023186"/>
    </source>
</evidence>
<dbReference type="SUPFAM" id="SSF48592">
    <property type="entry name" value="GroEL equatorial domain-like"/>
    <property type="match status" value="1"/>
</dbReference>
<name>A0A830GD14_9EURY</name>
<dbReference type="InterPro" id="IPR017998">
    <property type="entry name" value="Chaperone_TCP-1"/>
</dbReference>
<dbReference type="OrthoDB" id="161473at2157"/>
<reference evidence="6 7" key="1">
    <citation type="journal article" date="2019" name="Int. J. Syst. Evol. Microbiol.">
        <title>The Global Catalogue of Microorganisms (GCM) 10K type strain sequencing project: providing services to taxonomists for standard genome sequencing and annotation.</title>
        <authorList>
            <consortium name="The Broad Institute Genomics Platform"/>
            <consortium name="The Broad Institute Genome Sequencing Center for Infectious Disease"/>
            <person name="Wu L."/>
            <person name="Ma J."/>
        </authorList>
    </citation>
    <scope>NUCLEOTIDE SEQUENCE [LARGE SCALE GENOMIC DNA]</scope>
    <source>
        <strain evidence="6 7">JCM 16331</strain>
    </source>
</reference>
<dbReference type="PANTHER" id="PTHR11353">
    <property type="entry name" value="CHAPERONIN"/>
    <property type="match status" value="1"/>
</dbReference>
<keyword evidence="4 5" id="KW-0143">Chaperone</keyword>
<dbReference type="Proteomes" id="UP000608850">
    <property type="component" value="Unassembled WGS sequence"/>
</dbReference>
<accession>A0A830GD14</accession>
<evidence type="ECO:0000256" key="1">
    <source>
        <dbReference type="ARBA" id="ARBA00008020"/>
    </source>
</evidence>
<dbReference type="GO" id="GO:0140662">
    <property type="term" value="F:ATP-dependent protein folding chaperone"/>
    <property type="evidence" value="ECO:0007669"/>
    <property type="project" value="InterPro"/>
</dbReference>
<dbReference type="Gene3D" id="3.30.260.10">
    <property type="entry name" value="TCP-1-like chaperonin intermediate domain"/>
    <property type="match status" value="1"/>
</dbReference>
<dbReference type="PRINTS" id="PR00304">
    <property type="entry name" value="TCOMPLEXTCP1"/>
</dbReference>
<dbReference type="EMBL" id="BMOQ01000006">
    <property type="protein sequence ID" value="GGN21132.1"/>
    <property type="molecule type" value="Genomic_DNA"/>
</dbReference>
<dbReference type="Pfam" id="PF00118">
    <property type="entry name" value="Cpn60_TCP1"/>
    <property type="match status" value="1"/>
</dbReference>
<comment type="caution">
    <text evidence="6">The sequence shown here is derived from an EMBL/GenBank/DDBJ whole genome shotgun (WGS) entry which is preliminary data.</text>
</comment>
<dbReference type="Gene3D" id="1.10.560.10">
    <property type="entry name" value="GroEL-like equatorial domain"/>
    <property type="match status" value="1"/>
</dbReference>
<gene>
    <name evidence="6" type="ORF">GCM10009021_23020</name>
</gene>
<evidence type="ECO:0000256" key="2">
    <source>
        <dbReference type="ARBA" id="ARBA00022741"/>
    </source>
</evidence>
<dbReference type="Gene3D" id="3.50.7.10">
    <property type="entry name" value="GroEL"/>
    <property type="match status" value="1"/>
</dbReference>
<dbReference type="SUPFAM" id="SSF52029">
    <property type="entry name" value="GroEL apical domain-like"/>
    <property type="match status" value="1"/>
</dbReference>
<evidence type="ECO:0000256" key="3">
    <source>
        <dbReference type="ARBA" id="ARBA00022840"/>
    </source>
</evidence>
<organism evidence="6 7">
    <name type="scientific">Halarchaeum nitratireducens</name>
    <dbReference type="NCBI Taxonomy" id="489913"/>
    <lineage>
        <taxon>Archaea</taxon>
        <taxon>Methanobacteriati</taxon>
        <taxon>Methanobacteriota</taxon>
        <taxon>Stenosarchaea group</taxon>
        <taxon>Halobacteria</taxon>
        <taxon>Halobacteriales</taxon>
        <taxon>Halobacteriaceae</taxon>
    </lineage>
</organism>
<dbReference type="InterPro" id="IPR027409">
    <property type="entry name" value="GroEL-like_apical_dom_sf"/>
</dbReference>
<evidence type="ECO:0000313" key="7">
    <source>
        <dbReference type="Proteomes" id="UP000608850"/>
    </source>
</evidence>
<dbReference type="InterPro" id="IPR002423">
    <property type="entry name" value="Cpn60/GroEL/TCP-1"/>
</dbReference>
<protein>
    <submittedName>
        <fullName evidence="6">Thermosome subunit</fullName>
    </submittedName>
</protein>
<evidence type="ECO:0000256" key="5">
    <source>
        <dbReference type="RuleBase" id="RU004187"/>
    </source>
</evidence>
<sequence>MSPPTEIAGRQSDAEDVRVDPPIFPHANVVAVRAIADVLDTTYGPASRDKLVINALESRQDPAPGQVAVDDYVTTSDGATILESLPLEHPVAPVVRRMVGPERPGDTDVEGEDVFDGVTTSVSLAAALLREAESLVDDGVHPIDLIRGYRRANDVATEALADLARPLDDFDDPDAAARSVARTAMTGNDVGGLAETWAKLACDAAGRVGYPTAKTLPVRTIRDGSLGDSRLVRGTVLDRSARVLDSMPDRVEDASVLVLGGHDRGGLRTPDLPDDYTASVDEETDVADLDAVFDAWRTDVWETIHGAGVDVVVAELGIDDGFLERLAEHDVVGIRAVNRLKLSHVARATGATVVKDLHDVSADDLGHAGVVAERRIERAESRARPRRMTVFEDCATPDSVCVLVQGVPADLGERAATSIRQAAAAVALARGERGSHPGVVPGGGAAEAHAAAAVRDAARADGSRAALATTAFADALERLPFTLARNAGVDPVETVADLRAANRTDPWQGFVLPAAEIGDTAKAGVLDPVTRRTESYRTATAVSSLILRVDDAIDAEVDEDAPDPGDAIYDEAAEQHMDSLTDA</sequence>
<dbReference type="InterPro" id="IPR027410">
    <property type="entry name" value="TCP-1-like_intermed_sf"/>
</dbReference>